<protein>
    <submittedName>
        <fullName evidence="2">Uncharacterized protein</fullName>
    </submittedName>
</protein>
<dbReference type="AlphaFoldDB" id="A0AAE1KA47"/>
<feature type="region of interest" description="Disordered" evidence="1">
    <location>
        <begin position="1"/>
        <end position="113"/>
    </location>
</feature>
<reference evidence="2" key="1">
    <citation type="submission" date="2023-10" db="EMBL/GenBank/DDBJ databases">
        <title>Genome assemblies of two species of porcelain crab, Petrolisthes cinctipes and Petrolisthes manimaculis (Anomura: Porcellanidae).</title>
        <authorList>
            <person name="Angst P."/>
        </authorList>
    </citation>
    <scope>NUCLEOTIDE SEQUENCE</scope>
    <source>
        <strain evidence="2">PB745_01</strain>
        <tissue evidence="2">Gill</tissue>
    </source>
</reference>
<feature type="compositionally biased region" description="Polar residues" evidence="1">
    <location>
        <begin position="18"/>
        <end position="27"/>
    </location>
</feature>
<evidence type="ECO:0000313" key="3">
    <source>
        <dbReference type="Proteomes" id="UP001286313"/>
    </source>
</evidence>
<proteinExistence type="predicted"/>
<comment type="caution">
    <text evidence="2">The sequence shown here is derived from an EMBL/GenBank/DDBJ whole genome shotgun (WGS) entry which is preliminary data.</text>
</comment>
<name>A0AAE1KA47_PETCI</name>
<feature type="compositionally biased region" description="Pro residues" evidence="1">
    <location>
        <begin position="29"/>
        <end position="50"/>
    </location>
</feature>
<dbReference type="Proteomes" id="UP001286313">
    <property type="component" value="Unassembled WGS sequence"/>
</dbReference>
<evidence type="ECO:0000256" key="1">
    <source>
        <dbReference type="SAM" id="MobiDB-lite"/>
    </source>
</evidence>
<dbReference type="EMBL" id="JAWQEG010003066">
    <property type="protein sequence ID" value="KAK3868179.1"/>
    <property type="molecule type" value="Genomic_DNA"/>
</dbReference>
<keyword evidence="3" id="KW-1185">Reference proteome</keyword>
<organism evidence="2 3">
    <name type="scientific">Petrolisthes cinctipes</name>
    <name type="common">Flat porcelain crab</name>
    <dbReference type="NCBI Taxonomy" id="88211"/>
    <lineage>
        <taxon>Eukaryota</taxon>
        <taxon>Metazoa</taxon>
        <taxon>Ecdysozoa</taxon>
        <taxon>Arthropoda</taxon>
        <taxon>Crustacea</taxon>
        <taxon>Multicrustacea</taxon>
        <taxon>Malacostraca</taxon>
        <taxon>Eumalacostraca</taxon>
        <taxon>Eucarida</taxon>
        <taxon>Decapoda</taxon>
        <taxon>Pleocyemata</taxon>
        <taxon>Anomura</taxon>
        <taxon>Galatheoidea</taxon>
        <taxon>Porcellanidae</taxon>
        <taxon>Petrolisthes</taxon>
    </lineage>
</organism>
<evidence type="ECO:0000313" key="2">
    <source>
        <dbReference type="EMBL" id="KAK3868179.1"/>
    </source>
</evidence>
<dbReference type="PRINTS" id="PR01217">
    <property type="entry name" value="PRICHEXTENSN"/>
</dbReference>
<gene>
    <name evidence="2" type="ORF">Pcinc_026399</name>
</gene>
<accession>A0AAE1KA47</accession>
<sequence>MPSLPSLNEPTDHHQVAITPTPQQLTIDPSPPTHPPAPPPTLLPTHPPTHLPIHPAQLMSPPITTPTPTPTTTSNSIKRPHTTPCLAPPYSISVPHPYTRPEYTDDQAGRSSY</sequence>